<dbReference type="GO" id="GO:0006777">
    <property type="term" value="P:Mo-molybdopterin cofactor biosynthetic process"/>
    <property type="evidence" value="ECO:0007669"/>
    <property type="project" value="UniProtKB-KW"/>
</dbReference>
<evidence type="ECO:0000256" key="3">
    <source>
        <dbReference type="ARBA" id="ARBA00022723"/>
    </source>
</evidence>
<keyword evidence="7" id="KW-0501">Molybdenum cofactor biosynthesis</keyword>
<dbReference type="RefSeq" id="WP_183977351.1">
    <property type="nucleotide sequence ID" value="NZ_JACIBY010000010.1"/>
</dbReference>
<evidence type="ECO:0000256" key="2">
    <source>
        <dbReference type="ARBA" id="ARBA00022679"/>
    </source>
</evidence>
<dbReference type="Proteomes" id="UP000541352">
    <property type="component" value="Unassembled WGS sequence"/>
</dbReference>
<dbReference type="EMBL" id="JACIBY010000010">
    <property type="protein sequence ID" value="MBB3840411.1"/>
    <property type="molecule type" value="Genomic_DNA"/>
</dbReference>
<dbReference type="GO" id="GO:0061603">
    <property type="term" value="F:molybdenum cofactor guanylyltransferase activity"/>
    <property type="evidence" value="ECO:0007669"/>
    <property type="project" value="UniProtKB-EC"/>
</dbReference>
<dbReference type="PANTHER" id="PTHR19136:SF81">
    <property type="entry name" value="MOLYBDENUM COFACTOR GUANYLYLTRANSFERASE"/>
    <property type="match status" value="1"/>
</dbReference>
<evidence type="ECO:0000313" key="10">
    <source>
        <dbReference type="Proteomes" id="UP000541352"/>
    </source>
</evidence>
<keyword evidence="4" id="KW-0547">Nucleotide-binding</keyword>
<comment type="caution">
    <text evidence="9">The sequence shown here is derived from an EMBL/GenBank/DDBJ whole genome shotgun (WGS) entry which is preliminary data.</text>
</comment>
<keyword evidence="2 9" id="KW-0808">Transferase</keyword>
<keyword evidence="3" id="KW-0479">Metal-binding</keyword>
<gene>
    <name evidence="9" type="ORF">FHS57_004431</name>
</gene>
<accession>A0A7W5ZP42</accession>
<dbReference type="EC" id="2.7.7.77" evidence="9"/>
<keyword evidence="10" id="KW-1185">Reference proteome</keyword>
<evidence type="ECO:0000256" key="5">
    <source>
        <dbReference type="ARBA" id="ARBA00022842"/>
    </source>
</evidence>
<dbReference type="InterPro" id="IPR013482">
    <property type="entry name" value="Molybde_CF_guanTrfase"/>
</dbReference>
<sequence length="196" mass="21924">MNGLILVGGRSTRMGADKSQLSYHAKPQWEYLFELVSGVAPTYLSCRKEQQDLFENAPLLLDSLEVGPMGGIASAIFSQPSTPWLVVACDMPFVNQKTVDYLVAHREAHLPATVFRHPSTGFLEPLVGIWEPTSEKWLREAMAKGEFSPTKLLRKMGIQGLACPDERWLQNINTPDECDKVKTAFRTCQKSNQNGR</sequence>
<evidence type="ECO:0000256" key="1">
    <source>
        <dbReference type="ARBA" id="ARBA00022490"/>
    </source>
</evidence>
<reference evidence="9 10" key="1">
    <citation type="submission" date="2020-08" db="EMBL/GenBank/DDBJ databases">
        <title>Genomic Encyclopedia of Type Strains, Phase IV (KMG-IV): sequencing the most valuable type-strain genomes for metagenomic binning, comparative biology and taxonomic classification.</title>
        <authorList>
            <person name="Goeker M."/>
        </authorList>
    </citation>
    <scope>NUCLEOTIDE SEQUENCE [LARGE SCALE GENOMIC DNA]</scope>
    <source>
        <strain evidence="9 10">DSM 17976</strain>
    </source>
</reference>
<evidence type="ECO:0000256" key="6">
    <source>
        <dbReference type="ARBA" id="ARBA00023134"/>
    </source>
</evidence>
<dbReference type="GO" id="GO:0005525">
    <property type="term" value="F:GTP binding"/>
    <property type="evidence" value="ECO:0007669"/>
    <property type="project" value="UniProtKB-KW"/>
</dbReference>
<evidence type="ECO:0000259" key="8">
    <source>
        <dbReference type="Pfam" id="PF12804"/>
    </source>
</evidence>
<dbReference type="Gene3D" id="3.90.550.10">
    <property type="entry name" value="Spore Coat Polysaccharide Biosynthesis Protein SpsA, Chain A"/>
    <property type="match status" value="1"/>
</dbReference>
<evidence type="ECO:0000256" key="4">
    <source>
        <dbReference type="ARBA" id="ARBA00022741"/>
    </source>
</evidence>
<dbReference type="Pfam" id="PF12804">
    <property type="entry name" value="NTP_transf_3"/>
    <property type="match status" value="1"/>
</dbReference>
<keyword evidence="1" id="KW-0963">Cytoplasm</keyword>
<feature type="domain" description="MobA-like NTP transferase" evidence="8">
    <location>
        <begin position="3"/>
        <end position="141"/>
    </location>
</feature>
<dbReference type="SUPFAM" id="SSF53448">
    <property type="entry name" value="Nucleotide-diphospho-sugar transferases"/>
    <property type="match status" value="1"/>
</dbReference>
<keyword evidence="6" id="KW-0342">GTP-binding</keyword>
<dbReference type="PANTHER" id="PTHR19136">
    <property type="entry name" value="MOLYBDENUM COFACTOR GUANYLYLTRANSFERASE"/>
    <property type="match status" value="1"/>
</dbReference>
<dbReference type="InterPro" id="IPR025877">
    <property type="entry name" value="MobA-like_NTP_Trfase"/>
</dbReference>
<dbReference type="AlphaFoldDB" id="A0A7W5ZP42"/>
<evidence type="ECO:0000256" key="7">
    <source>
        <dbReference type="ARBA" id="ARBA00023150"/>
    </source>
</evidence>
<proteinExistence type="predicted"/>
<dbReference type="InterPro" id="IPR029044">
    <property type="entry name" value="Nucleotide-diphossugar_trans"/>
</dbReference>
<keyword evidence="9" id="KW-0548">Nucleotidyltransferase</keyword>
<keyword evidence="5" id="KW-0460">Magnesium</keyword>
<protein>
    <submittedName>
        <fullName evidence="9">Molybdopterin-guanine dinucleotide biosynthesis protein A</fullName>
        <ecNumber evidence="9">2.7.7.77</ecNumber>
    </submittedName>
</protein>
<name>A0A7W5ZP42_9BACT</name>
<evidence type="ECO:0000313" key="9">
    <source>
        <dbReference type="EMBL" id="MBB3840411.1"/>
    </source>
</evidence>
<dbReference type="GO" id="GO:0046872">
    <property type="term" value="F:metal ion binding"/>
    <property type="evidence" value="ECO:0007669"/>
    <property type="project" value="UniProtKB-KW"/>
</dbReference>
<organism evidence="9 10">
    <name type="scientific">Runella defluvii</name>
    <dbReference type="NCBI Taxonomy" id="370973"/>
    <lineage>
        <taxon>Bacteria</taxon>
        <taxon>Pseudomonadati</taxon>
        <taxon>Bacteroidota</taxon>
        <taxon>Cytophagia</taxon>
        <taxon>Cytophagales</taxon>
        <taxon>Spirosomataceae</taxon>
        <taxon>Runella</taxon>
    </lineage>
</organism>
<dbReference type="CDD" id="cd02503">
    <property type="entry name" value="MobA"/>
    <property type="match status" value="1"/>
</dbReference>